<dbReference type="CDD" id="cd06261">
    <property type="entry name" value="TM_PBP2"/>
    <property type="match status" value="1"/>
</dbReference>
<dbReference type="InterPro" id="IPR035906">
    <property type="entry name" value="MetI-like_sf"/>
</dbReference>
<evidence type="ECO:0000259" key="8">
    <source>
        <dbReference type="PROSITE" id="PS50928"/>
    </source>
</evidence>
<evidence type="ECO:0000313" key="10">
    <source>
        <dbReference type="Proteomes" id="UP001595444"/>
    </source>
</evidence>
<dbReference type="InterPro" id="IPR000515">
    <property type="entry name" value="MetI-like"/>
</dbReference>
<comment type="subcellular location">
    <subcellularLocation>
        <location evidence="1 7">Cell membrane</location>
        <topology evidence="1 7">Multi-pass membrane protein</topology>
    </subcellularLocation>
</comment>
<gene>
    <name evidence="9" type="ORF">ACFOKA_07965</name>
</gene>
<evidence type="ECO:0000256" key="5">
    <source>
        <dbReference type="ARBA" id="ARBA00022989"/>
    </source>
</evidence>
<dbReference type="SUPFAM" id="SSF161098">
    <property type="entry name" value="MetI-like"/>
    <property type="match status" value="1"/>
</dbReference>
<comment type="caution">
    <text evidence="9">The sequence shown here is derived from an EMBL/GenBank/DDBJ whole genome shotgun (WGS) entry which is preliminary data.</text>
</comment>
<evidence type="ECO:0000256" key="4">
    <source>
        <dbReference type="ARBA" id="ARBA00022692"/>
    </source>
</evidence>
<sequence>MSIAKYLLIRVLLASMTLFISLAIIFFLIRLIPGDPAQIMLGNIDDPVALERMRAALALDQPVIMQFLNWLHRLVQGDLGVSITQDRSVLSIIIPSFGVTASLVIPAVIIAALIAIPAGSVAAWKQNTKIDVIVMTAATIALSIPSFWLGLLFLLFFGLKLEFLPVVGYVSMFDNFWEGVTYLIMPVSALALTEAGVIVRLMRSSTIDVLRLEYITHAYAKGLTNWTVRTRHALPNAIAPTWTMIGLILGALLGGAVVTETVFTLPGLGRLLVESIFARDYPVIQGCMLIVTLSYVCVNVIVDTTYLLLSPGASYD</sequence>
<feature type="transmembrane region" description="Helical" evidence="7">
    <location>
        <begin position="7"/>
        <end position="32"/>
    </location>
</feature>
<organism evidence="9 10">
    <name type="scientific">Kordiimonas pumila</name>
    <dbReference type="NCBI Taxonomy" id="2161677"/>
    <lineage>
        <taxon>Bacteria</taxon>
        <taxon>Pseudomonadati</taxon>
        <taxon>Pseudomonadota</taxon>
        <taxon>Alphaproteobacteria</taxon>
        <taxon>Kordiimonadales</taxon>
        <taxon>Kordiimonadaceae</taxon>
        <taxon>Kordiimonas</taxon>
    </lineage>
</organism>
<dbReference type="PANTHER" id="PTHR43163:SF3">
    <property type="entry name" value="PEPTIDE ABC TRANSPORTER PERMEASE PROTEIN"/>
    <property type="match status" value="1"/>
</dbReference>
<keyword evidence="6 7" id="KW-0472">Membrane</keyword>
<dbReference type="Gene3D" id="1.10.3720.10">
    <property type="entry name" value="MetI-like"/>
    <property type="match status" value="1"/>
</dbReference>
<evidence type="ECO:0000256" key="3">
    <source>
        <dbReference type="ARBA" id="ARBA00022475"/>
    </source>
</evidence>
<feature type="domain" description="ABC transmembrane type-1" evidence="8">
    <location>
        <begin position="97"/>
        <end position="302"/>
    </location>
</feature>
<proteinExistence type="inferred from homology"/>
<evidence type="ECO:0000256" key="6">
    <source>
        <dbReference type="ARBA" id="ARBA00023136"/>
    </source>
</evidence>
<dbReference type="EMBL" id="JBHRSL010000004">
    <property type="protein sequence ID" value="MFC3051836.1"/>
    <property type="molecule type" value="Genomic_DNA"/>
</dbReference>
<reference evidence="10" key="1">
    <citation type="journal article" date="2019" name="Int. J. Syst. Evol. Microbiol.">
        <title>The Global Catalogue of Microorganisms (GCM) 10K type strain sequencing project: providing services to taxonomists for standard genome sequencing and annotation.</title>
        <authorList>
            <consortium name="The Broad Institute Genomics Platform"/>
            <consortium name="The Broad Institute Genome Sequencing Center for Infectious Disease"/>
            <person name="Wu L."/>
            <person name="Ma J."/>
        </authorList>
    </citation>
    <scope>NUCLEOTIDE SEQUENCE [LARGE SCALE GENOMIC DNA]</scope>
    <source>
        <strain evidence="10">KCTC 62164</strain>
    </source>
</reference>
<feature type="transmembrane region" description="Helical" evidence="7">
    <location>
        <begin position="179"/>
        <end position="202"/>
    </location>
</feature>
<feature type="transmembrane region" description="Helical" evidence="7">
    <location>
        <begin position="92"/>
        <end position="118"/>
    </location>
</feature>
<keyword evidence="4 7" id="KW-0812">Transmembrane</keyword>
<name>A0ABV7D4T0_9PROT</name>
<keyword evidence="2 7" id="KW-0813">Transport</keyword>
<evidence type="ECO:0000256" key="2">
    <source>
        <dbReference type="ARBA" id="ARBA00022448"/>
    </source>
</evidence>
<keyword evidence="10" id="KW-1185">Reference proteome</keyword>
<keyword evidence="3" id="KW-1003">Cell membrane</keyword>
<feature type="transmembrane region" description="Helical" evidence="7">
    <location>
        <begin position="130"/>
        <end position="159"/>
    </location>
</feature>
<keyword evidence="5 7" id="KW-1133">Transmembrane helix</keyword>
<dbReference type="Pfam" id="PF19300">
    <property type="entry name" value="BPD_transp_1_N"/>
    <property type="match status" value="1"/>
</dbReference>
<comment type="similarity">
    <text evidence="7">Belongs to the binding-protein-dependent transport system permease family.</text>
</comment>
<evidence type="ECO:0000313" key="9">
    <source>
        <dbReference type="EMBL" id="MFC3051836.1"/>
    </source>
</evidence>
<dbReference type="PANTHER" id="PTHR43163">
    <property type="entry name" value="DIPEPTIDE TRANSPORT SYSTEM PERMEASE PROTEIN DPPB-RELATED"/>
    <property type="match status" value="1"/>
</dbReference>
<evidence type="ECO:0000256" key="1">
    <source>
        <dbReference type="ARBA" id="ARBA00004651"/>
    </source>
</evidence>
<dbReference type="Pfam" id="PF00528">
    <property type="entry name" value="BPD_transp_1"/>
    <property type="match status" value="1"/>
</dbReference>
<feature type="transmembrane region" description="Helical" evidence="7">
    <location>
        <begin position="241"/>
        <end position="263"/>
    </location>
</feature>
<dbReference type="InterPro" id="IPR045621">
    <property type="entry name" value="BPD_transp_1_N"/>
</dbReference>
<evidence type="ECO:0000256" key="7">
    <source>
        <dbReference type="RuleBase" id="RU363032"/>
    </source>
</evidence>
<accession>A0ABV7D4T0</accession>
<dbReference type="Proteomes" id="UP001595444">
    <property type="component" value="Unassembled WGS sequence"/>
</dbReference>
<dbReference type="PROSITE" id="PS50928">
    <property type="entry name" value="ABC_TM1"/>
    <property type="match status" value="1"/>
</dbReference>
<feature type="transmembrane region" description="Helical" evidence="7">
    <location>
        <begin position="283"/>
        <end position="309"/>
    </location>
</feature>
<dbReference type="RefSeq" id="WP_228073838.1">
    <property type="nucleotide sequence ID" value="NZ_CP061205.1"/>
</dbReference>
<protein>
    <submittedName>
        <fullName evidence="9">ABC transporter permease</fullName>
    </submittedName>
</protein>